<organism evidence="2 3">
    <name type="scientific">Candidatus Gemmiger avicola</name>
    <dbReference type="NCBI Taxonomy" id="2838605"/>
    <lineage>
        <taxon>Bacteria</taxon>
        <taxon>Bacillati</taxon>
        <taxon>Bacillota</taxon>
        <taxon>Clostridia</taxon>
        <taxon>Eubacteriales</taxon>
        <taxon>Gemmiger</taxon>
    </lineage>
</organism>
<reference evidence="2" key="2">
    <citation type="submission" date="2021-04" db="EMBL/GenBank/DDBJ databases">
        <authorList>
            <person name="Gilroy R."/>
        </authorList>
    </citation>
    <scope>NUCLEOTIDE SEQUENCE</scope>
    <source>
        <strain evidence="2">ChiBcec8-13705</strain>
    </source>
</reference>
<dbReference type="SUPFAM" id="SSF69318">
    <property type="entry name" value="Integrin alpha N-terminal domain"/>
    <property type="match status" value="1"/>
</dbReference>
<dbReference type="Proteomes" id="UP000886803">
    <property type="component" value="Unassembled WGS sequence"/>
</dbReference>
<evidence type="ECO:0000256" key="1">
    <source>
        <dbReference type="SAM" id="SignalP"/>
    </source>
</evidence>
<feature type="signal peptide" evidence="1">
    <location>
        <begin position="1"/>
        <end position="27"/>
    </location>
</feature>
<evidence type="ECO:0000313" key="3">
    <source>
        <dbReference type="Proteomes" id="UP000886803"/>
    </source>
</evidence>
<protein>
    <recommendedName>
        <fullName evidence="4">VCBS repeat-containing protein</fullName>
    </recommendedName>
</protein>
<evidence type="ECO:0000313" key="2">
    <source>
        <dbReference type="EMBL" id="HJB42083.1"/>
    </source>
</evidence>
<dbReference type="InterPro" id="IPR028994">
    <property type="entry name" value="Integrin_alpha_N"/>
</dbReference>
<proteinExistence type="predicted"/>
<reference evidence="2" key="1">
    <citation type="journal article" date="2021" name="PeerJ">
        <title>Extensive microbial diversity within the chicken gut microbiome revealed by metagenomics and culture.</title>
        <authorList>
            <person name="Gilroy R."/>
            <person name="Ravi A."/>
            <person name="Getino M."/>
            <person name="Pursley I."/>
            <person name="Horton D.L."/>
            <person name="Alikhan N.F."/>
            <person name="Baker D."/>
            <person name="Gharbi K."/>
            <person name="Hall N."/>
            <person name="Watson M."/>
            <person name="Adriaenssens E.M."/>
            <person name="Foster-Nyarko E."/>
            <person name="Jarju S."/>
            <person name="Secka A."/>
            <person name="Antonio M."/>
            <person name="Oren A."/>
            <person name="Chaudhuri R.R."/>
            <person name="La Ragione R."/>
            <person name="Hildebrand F."/>
            <person name="Pallen M.J."/>
        </authorList>
    </citation>
    <scope>NUCLEOTIDE SEQUENCE</scope>
    <source>
        <strain evidence="2">ChiBcec8-13705</strain>
    </source>
</reference>
<sequence length="447" mass="47928">MPRTICRAAALCLAAALLPGCSMLPGADVESLLRAPRLSGETSGVQQALNSHLGGVAALKYPSTGDFLSPFLFGDWDGDGAEEAAVLYTTESSGTNVWLAILEPDGEDWRVSQQIEGLSGEVESVNTAHLRDAESLQLLVGYESPQGDRYMVVYLYNEDETLQVVNQQAYTDMILADMTGSGDGIQDLILALPTETENGGIDLQLLTYTGEEASSFLAAQTLAVGQGEYSGCAGLQTGTMPDGTNYLVLDGWAGTGGNALASSMITYDAQAGFLQVYNPPQVTGFYRATLRYDVNLLSTDVNGDGTVDIPTEITDGGELSASLENRLRYLLWRDFATQEGGNNIFGVYDSEYRFFLELPESMHGNVMLRGNLGGDGWAVCNLSGTVTYCELRVVDLNEEGAELSTEEGTASFSRVANLGGKQLQARMVTEYYGLELDDIIDGVTVLE</sequence>
<evidence type="ECO:0008006" key="4">
    <source>
        <dbReference type="Google" id="ProtNLM"/>
    </source>
</evidence>
<gene>
    <name evidence="2" type="ORF">H9945_06245</name>
</gene>
<name>A0A9D2M851_9FIRM</name>
<comment type="caution">
    <text evidence="2">The sequence shown here is derived from an EMBL/GenBank/DDBJ whole genome shotgun (WGS) entry which is preliminary data.</text>
</comment>
<keyword evidence="1" id="KW-0732">Signal</keyword>
<dbReference type="EMBL" id="DWYG01000101">
    <property type="protein sequence ID" value="HJB42083.1"/>
    <property type="molecule type" value="Genomic_DNA"/>
</dbReference>
<feature type="chain" id="PRO_5038629603" description="VCBS repeat-containing protein" evidence="1">
    <location>
        <begin position="28"/>
        <end position="447"/>
    </location>
</feature>
<accession>A0A9D2M851</accession>
<dbReference type="AlphaFoldDB" id="A0A9D2M851"/>